<feature type="region of interest" description="Disordered" evidence="11">
    <location>
        <begin position="1"/>
        <end position="63"/>
    </location>
</feature>
<evidence type="ECO:0000259" key="12">
    <source>
        <dbReference type="PROSITE" id="PS50862"/>
    </source>
</evidence>
<gene>
    <name evidence="9" type="primary">hisS</name>
    <name evidence="13" type="ORF">GBA65_11180</name>
</gene>
<feature type="binding site" evidence="10">
    <location>
        <position position="178"/>
    </location>
    <ligand>
        <name>L-histidine</name>
        <dbReference type="ChEBI" id="CHEBI:57595"/>
    </ligand>
</feature>
<dbReference type="KEGG" id="rmar:GBA65_11180"/>
<evidence type="ECO:0000256" key="4">
    <source>
        <dbReference type="ARBA" id="ARBA00022741"/>
    </source>
</evidence>
<dbReference type="InterPro" id="IPR036621">
    <property type="entry name" value="Anticodon-bd_dom_sf"/>
</dbReference>
<keyword evidence="14" id="KW-1185">Reference proteome</keyword>
<dbReference type="InterPro" id="IPR045864">
    <property type="entry name" value="aa-tRNA-synth_II/BPL/LPL"/>
</dbReference>
<evidence type="ECO:0000256" key="2">
    <source>
        <dbReference type="ARBA" id="ARBA00022490"/>
    </source>
</evidence>
<proteinExistence type="inferred from homology"/>
<dbReference type="GO" id="GO:0004821">
    <property type="term" value="F:histidine-tRNA ligase activity"/>
    <property type="evidence" value="ECO:0007669"/>
    <property type="project" value="UniProtKB-UniRule"/>
</dbReference>
<feature type="binding site" evidence="10">
    <location>
        <position position="182"/>
    </location>
    <ligand>
        <name>L-histidine</name>
        <dbReference type="ChEBI" id="CHEBI:57595"/>
    </ligand>
</feature>
<dbReference type="AlphaFoldDB" id="A0A6G8PXQ8"/>
<dbReference type="Gene3D" id="3.40.50.800">
    <property type="entry name" value="Anticodon-binding domain"/>
    <property type="match status" value="1"/>
</dbReference>
<feature type="binding site" evidence="10">
    <location>
        <begin position="133"/>
        <end position="135"/>
    </location>
    <ligand>
        <name>L-histidine</name>
        <dbReference type="ChEBI" id="CHEBI:57595"/>
    </ligand>
</feature>
<comment type="catalytic activity">
    <reaction evidence="8 9">
        <text>tRNA(His) + L-histidine + ATP = L-histidyl-tRNA(His) + AMP + diphosphate + H(+)</text>
        <dbReference type="Rhea" id="RHEA:17313"/>
        <dbReference type="Rhea" id="RHEA-COMP:9665"/>
        <dbReference type="Rhea" id="RHEA-COMP:9689"/>
        <dbReference type="ChEBI" id="CHEBI:15378"/>
        <dbReference type="ChEBI" id="CHEBI:30616"/>
        <dbReference type="ChEBI" id="CHEBI:33019"/>
        <dbReference type="ChEBI" id="CHEBI:57595"/>
        <dbReference type="ChEBI" id="CHEBI:78442"/>
        <dbReference type="ChEBI" id="CHEBI:78527"/>
        <dbReference type="ChEBI" id="CHEBI:456215"/>
        <dbReference type="EC" id="6.1.1.21"/>
    </reaction>
</comment>
<comment type="subcellular location">
    <subcellularLocation>
        <location evidence="9">Cytoplasm</location>
    </subcellularLocation>
</comment>
<evidence type="ECO:0000313" key="14">
    <source>
        <dbReference type="Proteomes" id="UP000502706"/>
    </source>
</evidence>
<feature type="binding site" evidence="10">
    <location>
        <begin position="313"/>
        <end position="314"/>
    </location>
    <ligand>
        <name>L-histidine</name>
        <dbReference type="ChEBI" id="CHEBI:57595"/>
    </ligand>
</feature>
<dbReference type="EC" id="6.1.1.21" evidence="9"/>
<dbReference type="EMBL" id="CP045121">
    <property type="protein sequence ID" value="QIN78993.1"/>
    <property type="molecule type" value="Genomic_DNA"/>
</dbReference>
<dbReference type="InterPro" id="IPR004516">
    <property type="entry name" value="HisRS/HisZ"/>
</dbReference>
<dbReference type="CDD" id="cd00773">
    <property type="entry name" value="HisRS-like_core"/>
    <property type="match status" value="1"/>
</dbReference>
<dbReference type="InterPro" id="IPR006195">
    <property type="entry name" value="aa-tRNA-synth_II"/>
</dbReference>
<keyword evidence="5 9" id="KW-0067">ATP-binding</keyword>
<protein>
    <recommendedName>
        <fullName evidence="9">Histidine--tRNA ligase</fullName>
        <ecNumber evidence="9">6.1.1.21</ecNumber>
    </recommendedName>
    <alternativeName>
        <fullName evidence="9">Histidyl-tRNA synthetase</fullName>
        <shortName evidence="9">HisRS</shortName>
    </alternativeName>
</protein>
<dbReference type="PIRSF" id="PIRSF001549">
    <property type="entry name" value="His-tRNA_synth"/>
    <property type="match status" value="1"/>
</dbReference>
<dbReference type="GO" id="GO:0005524">
    <property type="term" value="F:ATP binding"/>
    <property type="evidence" value="ECO:0007669"/>
    <property type="project" value="UniProtKB-UniRule"/>
</dbReference>
<dbReference type="InterPro" id="IPR004154">
    <property type="entry name" value="Anticodon-bd"/>
</dbReference>
<dbReference type="SUPFAM" id="SSF52954">
    <property type="entry name" value="Class II aaRS ABD-related"/>
    <property type="match status" value="1"/>
</dbReference>
<reference evidence="13 14" key="1">
    <citation type="submission" date="2019-10" db="EMBL/GenBank/DDBJ databases">
        <title>Rubrobacter sp nov SCSIO 52915 isolated from a deep-sea sediment in the South China Sea.</title>
        <authorList>
            <person name="Chen R.W."/>
        </authorList>
    </citation>
    <scope>NUCLEOTIDE SEQUENCE [LARGE SCALE GENOMIC DNA]</scope>
    <source>
        <strain evidence="13 14">SCSIO 52915</strain>
    </source>
</reference>
<dbReference type="PROSITE" id="PS50862">
    <property type="entry name" value="AA_TRNA_LIGASE_II"/>
    <property type="match status" value="1"/>
</dbReference>
<dbReference type="SUPFAM" id="SSF55681">
    <property type="entry name" value="Class II aaRS and biotin synthetases"/>
    <property type="match status" value="1"/>
</dbReference>
<sequence>MGGDRGLPAPRDAVLGALHAPLRRARRPDGGDGGAGREPVPAARGRVSYRGPKGTYDVYPGGRDPHERPELWARVERVARDLFRRYNYAESRLPVFEEAELFVRSSGETSDIVTKEMFLFTDKGGRELALRPEGTPGVVRSYIEHGLYGAAQPVKTWYMGPMFRHERQQKGRYRQHVQIGVEVLGSPDPLVDVEVISLLYNLHKTMGVRDEVVYLNNLGDFETRSRYVPELREFLRRHEADLDPDSRARLDKNPMRTFDSKSKETQAVLDEAPLIGEFLSDDARAHLSAVEKGLEAVGVPYRVDERLVRGLDYYTMTVFEAKSGALGAQDTVGAGGRYNGLVEALGGPDMPGIGFGTGVERILLAANAPPEEDGLDVYFVTLAPEARLPAMALASSLRAEGLRCDLDYADRSAKGQFKQADRTNARFAIVIGDEELARNALKLRDMSSGEEKVLDLGEGAPAVLRAVGV</sequence>
<dbReference type="InterPro" id="IPR041715">
    <property type="entry name" value="HisRS-like_core"/>
</dbReference>
<evidence type="ECO:0000256" key="9">
    <source>
        <dbReference type="HAMAP-Rule" id="MF_00127"/>
    </source>
</evidence>
<evidence type="ECO:0000313" key="13">
    <source>
        <dbReference type="EMBL" id="QIN78993.1"/>
    </source>
</evidence>
<dbReference type="PANTHER" id="PTHR43707">
    <property type="entry name" value="HISTIDYL-TRNA SYNTHETASE"/>
    <property type="match status" value="1"/>
</dbReference>
<dbReference type="NCBIfam" id="TIGR00442">
    <property type="entry name" value="hisS"/>
    <property type="match status" value="1"/>
</dbReference>
<evidence type="ECO:0000256" key="6">
    <source>
        <dbReference type="ARBA" id="ARBA00022917"/>
    </source>
</evidence>
<dbReference type="GO" id="GO:0006427">
    <property type="term" value="P:histidyl-tRNA aminoacylation"/>
    <property type="evidence" value="ECO:0007669"/>
    <property type="project" value="UniProtKB-UniRule"/>
</dbReference>
<evidence type="ECO:0000256" key="3">
    <source>
        <dbReference type="ARBA" id="ARBA00022598"/>
    </source>
</evidence>
<feature type="domain" description="Aminoacyl-transfer RNA synthetases class-II family profile" evidence="12">
    <location>
        <begin position="71"/>
        <end position="384"/>
    </location>
</feature>
<evidence type="ECO:0000256" key="1">
    <source>
        <dbReference type="ARBA" id="ARBA00008226"/>
    </source>
</evidence>
<organism evidence="13 14">
    <name type="scientific">Rubrobacter marinus</name>
    <dbReference type="NCBI Taxonomy" id="2653852"/>
    <lineage>
        <taxon>Bacteria</taxon>
        <taxon>Bacillati</taxon>
        <taxon>Actinomycetota</taxon>
        <taxon>Rubrobacteria</taxon>
        <taxon>Rubrobacterales</taxon>
        <taxon>Rubrobacteraceae</taxon>
        <taxon>Rubrobacter</taxon>
    </lineage>
</organism>
<dbReference type="InterPro" id="IPR033656">
    <property type="entry name" value="HisRS_anticodon"/>
</dbReference>
<keyword evidence="3 9" id="KW-0436">Ligase</keyword>
<dbReference type="GO" id="GO:0005737">
    <property type="term" value="C:cytoplasm"/>
    <property type="evidence" value="ECO:0007669"/>
    <property type="project" value="UniProtKB-SubCell"/>
</dbReference>
<dbReference type="InterPro" id="IPR015807">
    <property type="entry name" value="His-tRNA-ligase"/>
</dbReference>
<keyword evidence="4 9" id="KW-0547">Nucleotide-binding</keyword>
<dbReference type="HAMAP" id="MF_00127">
    <property type="entry name" value="His_tRNA_synth"/>
    <property type="match status" value="1"/>
</dbReference>
<comment type="similarity">
    <text evidence="1 9">Belongs to the class-II aminoacyl-tRNA synthetase family.</text>
</comment>
<dbReference type="Proteomes" id="UP000502706">
    <property type="component" value="Chromosome"/>
</dbReference>
<keyword evidence="7 9" id="KW-0030">Aminoacyl-tRNA synthetase</keyword>
<dbReference type="Pfam" id="PF03129">
    <property type="entry name" value="HGTP_anticodon"/>
    <property type="match status" value="1"/>
</dbReference>
<evidence type="ECO:0000256" key="5">
    <source>
        <dbReference type="ARBA" id="ARBA00022840"/>
    </source>
</evidence>
<keyword evidence="2 9" id="KW-0963">Cytoplasm</keyword>
<dbReference type="Gene3D" id="3.30.930.10">
    <property type="entry name" value="Bira Bifunctional Protein, Domain 2"/>
    <property type="match status" value="1"/>
</dbReference>
<accession>A0A6G8PXQ8</accession>
<evidence type="ECO:0000256" key="11">
    <source>
        <dbReference type="SAM" id="MobiDB-lite"/>
    </source>
</evidence>
<comment type="subunit">
    <text evidence="9">Homodimer.</text>
</comment>
<evidence type="ECO:0000256" key="8">
    <source>
        <dbReference type="ARBA" id="ARBA00047639"/>
    </source>
</evidence>
<keyword evidence="6 9" id="KW-0648">Protein biosynthesis</keyword>
<feature type="binding site" evidence="10">
    <location>
        <position position="309"/>
    </location>
    <ligand>
        <name>L-histidine</name>
        <dbReference type="ChEBI" id="CHEBI:57595"/>
    </ligand>
</feature>
<dbReference type="PANTHER" id="PTHR43707:SF1">
    <property type="entry name" value="HISTIDINE--TRNA LIGASE, MITOCHONDRIAL-RELATED"/>
    <property type="match status" value="1"/>
</dbReference>
<evidence type="ECO:0000256" key="10">
    <source>
        <dbReference type="PIRSR" id="PIRSR001549-1"/>
    </source>
</evidence>
<dbReference type="CDD" id="cd00859">
    <property type="entry name" value="HisRS_anticodon"/>
    <property type="match status" value="1"/>
</dbReference>
<feature type="binding site" evidence="10">
    <location>
        <position position="164"/>
    </location>
    <ligand>
        <name>L-histidine</name>
        <dbReference type="ChEBI" id="CHEBI:57595"/>
    </ligand>
</feature>
<name>A0A6G8PXQ8_9ACTN</name>
<evidence type="ECO:0000256" key="7">
    <source>
        <dbReference type="ARBA" id="ARBA00023146"/>
    </source>
</evidence>
<dbReference type="Pfam" id="PF13393">
    <property type="entry name" value="tRNA-synt_His"/>
    <property type="match status" value="1"/>
</dbReference>